<dbReference type="Gene3D" id="3.30.720.160">
    <property type="entry name" value="Bifunctional DNA primase/polymerase, N-terminal"/>
    <property type="match status" value="1"/>
</dbReference>
<comment type="caution">
    <text evidence="3">The sequence shown here is derived from an EMBL/GenBank/DDBJ whole genome shotgun (WGS) entry which is preliminary data.</text>
</comment>
<evidence type="ECO:0000259" key="2">
    <source>
        <dbReference type="SMART" id="SM00943"/>
    </source>
</evidence>
<dbReference type="AlphaFoldDB" id="X1IYB6"/>
<feature type="non-terminal residue" evidence="3">
    <location>
        <position position="224"/>
    </location>
</feature>
<dbReference type="InterPro" id="IPR015330">
    <property type="entry name" value="DNA_primase/pol_bifunc_N"/>
</dbReference>
<feature type="non-terminal residue" evidence="3">
    <location>
        <position position="1"/>
    </location>
</feature>
<feature type="compositionally biased region" description="Basic and acidic residues" evidence="1">
    <location>
        <begin position="10"/>
        <end position="20"/>
    </location>
</feature>
<organism evidence="3">
    <name type="scientific">marine sediment metagenome</name>
    <dbReference type="NCBI Taxonomy" id="412755"/>
    <lineage>
        <taxon>unclassified sequences</taxon>
        <taxon>metagenomes</taxon>
        <taxon>ecological metagenomes</taxon>
    </lineage>
</organism>
<feature type="region of interest" description="Disordered" evidence="1">
    <location>
        <begin position="1"/>
        <end position="20"/>
    </location>
</feature>
<sequence>PPITVTTTKTEGKELEKPDTGRIEGTKRVGAEMGEGLEFDHRLARLPAALKYLARGWSIIPVTLVDGKRRPPRGFRWKEYQKRLPTQEEIRSWWQRWPNVGIALVCGSVSKVYVLDIDPKNGGSLEGRSLPRGPVSETINDGQHHLFRYDIALPKRQGILPGVDFLAEGSYAVLPPSWGSYEWIEEPDGGELPELPQWVIDLVVRGACHPSKGKKRKKEGRISP</sequence>
<dbReference type="CDD" id="cd04859">
    <property type="entry name" value="Prim_Pol"/>
    <property type="match status" value="1"/>
</dbReference>
<name>X1IYB6_9ZZZZ</name>
<protein>
    <recommendedName>
        <fullName evidence="2">DNA primase/polymerase bifunctional N-terminal domain-containing protein</fullName>
    </recommendedName>
</protein>
<evidence type="ECO:0000256" key="1">
    <source>
        <dbReference type="SAM" id="MobiDB-lite"/>
    </source>
</evidence>
<dbReference type="SUPFAM" id="SSF56747">
    <property type="entry name" value="Prim-pol domain"/>
    <property type="match status" value="1"/>
</dbReference>
<feature type="domain" description="DNA primase/polymerase bifunctional N-terminal" evidence="2">
    <location>
        <begin position="49"/>
        <end position="199"/>
    </location>
</feature>
<accession>X1IYB6</accession>
<dbReference type="EMBL" id="BARU01041276">
    <property type="protein sequence ID" value="GAH86722.1"/>
    <property type="molecule type" value="Genomic_DNA"/>
</dbReference>
<dbReference type="SMART" id="SM00943">
    <property type="entry name" value="Prim-Pol"/>
    <property type="match status" value="1"/>
</dbReference>
<gene>
    <name evidence="3" type="ORF">S03H2_63674</name>
</gene>
<evidence type="ECO:0000313" key="3">
    <source>
        <dbReference type="EMBL" id="GAH86722.1"/>
    </source>
</evidence>
<dbReference type="Pfam" id="PF09250">
    <property type="entry name" value="Prim-Pol"/>
    <property type="match status" value="1"/>
</dbReference>
<reference evidence="3" key="1">
    <citation type="journal article" date="2014" name="Front. Microbiol.">
        <title>High frequency of phylogenetically diverse reductive dehalogenase-homologous genes in deep subseafloor sedimentary metagenomes.</title>
        <authorList>
            <person name="Kawai M."/>
            <person name="Futagami T."/>
            <person name="Toyoda A."/>
            <person name="Takaki Y."/>
            <person name="Nishi S."/>
            <person name="Hori S."/>
            <person name="Arai W."/>
            <person name="Tsubouchi T."/>
            <person name="Morono Y."/>
            <person name="Uchiyama I."/>
            <person name="Ito T."/>
            <person name="Fujiyama A."/>
            <person name="Inagaki F."/>
            <person name="Takami H."/>
        </authorList>
    </citation>
    <scope>NUCLEOTIDE SEQUENCE</scope>
    <source>
        <strain evidence="3">Expedition CK06-06</strain>
    </source>
</reference>
<proteinExistence type="predicted"/>